<dbReference type="AlphaFoldDB" id="A0A1I7WGL8"/>
<dbReference type="InterPro" id="IPR013783">
    <property type="entry name" value="Ig-like_fold"/>
</dbReference>
<keyword evidence="3" id="KW-1185">Reference proteome</keyword>
<accession>A0A1I7WGL8</accession>
<organism evidence="3 4">
    <name type="scientific">Heterorhabditis bacteriophora</name>
    <name type="common">Entomopathogenic nematode worm</name>
    <dbReference type="NCBI Taxonomy" id="37862"/>
    <lineage>
        <taxon>Eukaryota</taxon>
        <taxon>Metazoa</taxon>
        <taxon>Ecdysozoa</taxon>
        <taxon>Nematoda</taxon>
        <taxon>Chromadorea</taxon>
        <taxon>Rhabditida</taxon>
        <taxon>Rhabditina</taxon>
        <taxon>Rhabditomorpha</taxon>
        <taxon>Strongyloidea</taxon>
        <taxon>Heterorhabditidae</taxon>
        <taxon>Heterorhabditis</taxon>
    </lineage>
</organism>
<dbReference type="SUPFAM" id="SSF49265">
    <property type="entry name" value="Fibronectin type III"/>
    <property type="match status" value="1"/>
</dbReference>
<dbReference type="SMART" id="SM00060">
    <property type="entry name" value="FN3"/>
    <property type="match status" value="1"/>
</dbReference>
<dbReference type="CDD" id="cd00063">
    <property type="entry name" value="FN3"/>
    <property type="match status" value="1"/>
</dbReference>
<evidence type="ECO:0000259" key="1">
    <source>
        <dbReference type="PROSITE" id="PS50835"/>
    </source>
</evidence>
<dbReference type="InterPro" id="IPR003961">
    <property type="entry name" value="FN3_dom"/>
</dbReference>
<evidence type="ECO:0000259" key="2">
    <source>
        <dbReference type="PROSITE" id="PS50853"/>
    </source>
</evidence>
<dbReference type="InterPro" id="IPR007110">
    <property type="entry name" value="Ig-like_dom"/>
</dbReference>
<protein>
    <submittedName>
        <fullName evidence="4">Ig-like domain-containing protein</fullName>
    </submittedName>
</protein>
<dbReference type="PROSITE" id="PS50853">
    <property type="entry name" value="FN3"/>
    <property type="match status" value="1"/>
</dbReference>
<dbReference type="Pfam" id="PF00041">
    <property type="entry name" value="fn3"/>
    <property type="match status" value="1"/>
</dbReference>
<dbReference type="Gene3D" id="2.60.40.10">
    <property type="entry name" value="Immunoglobulins"/>
    <property type="match status" value="2"/>
</dbReference>
<feature type="domain" description="Ig-like" evidence="1">
    <location>
        <begin position="286"/>
        <end position="370"/>
    </location>
</feature>
<dbReference type="Pfam" id="PF01682">
    <property type="entry name" value="DB"/>
    <property type="match status" value="1"/>
</dbReference>
<sequence length="573" mass="64713">MSLIRGNDSTFRPMLITWRTRFVGGLRKSGCADRPISDPLLMRLVSLFLLLPGLILASVESCCRKRGVSDVCSHALCRPESPPGDMERYTIFEPRMECGQFLPEIAECLVNGRDSSDCCHQTADRADENKCLGICRGSAAGSDQWYRFQSCLALNLSPMYSCIQNSYKTTPTQPQELKITSKSDFSVSLGWLPPSKNADLVHIYKVHVTETSGHHHEGIVYSTESTQILLSDLKPNGKYSIYVIAHAADLTKKSLPSDIVNFAISSNGYDFNNGQVKKTTVLVPRESSKTTLDCRLKMGIGSKMYIDWEKKVGGSFKRVEGSRMKVTTYASEFFPTTLVSALEIRSLENSDFGTYKCHVRGQINEYEEVQLVQFSHSNAKPPSSPPDSPLECCSRSVLRPHCQSVCSIGSERKRGLKPDPIIWVILHKFCRLCYDHTYNYQIYSYQVPYHCLGLCDNKFELLNLIGSNCLEFEKQVRQCQAETIEVRPEAVSYLKAKNDSDYTSLEWERSDKADVYHVYHRRRKGPWRNQSVTKTSAKVKHADEIVVLSVNAYGAASPNRIVLEDGEWIENYD</sequence>
<dbReference type="Proteomes" id="UP000095283">
    <property type="component" value="Unplaced"/>
</dbReference>
<dbReference type="InterPro" id="IPR002602">
    <property type="entry name" value="DB"/>
</dbReference>
<evidence type="ECO:0000313" key="3">
    <source>
        <dbReference type="Proteomes" id="UP000095283"/>
    </source>
</evidence>
<evidence type="ECO:0000313" key="4">
    <source>
        <dbReference type="WBParaSite" id="Hba_04136"/>
    </source>
</evidence>
<dbReference type="SUPFAM" id="SSF48726">
    <property type="entry name" value="Immunoglobulin"/>
    <property type="match status" value="1"/>
</dbReference>
<reference evidence="4" key="1">
    <citation type="submission" date="2016-11" db="UniProtKB">
        <authorList>
            <consortium name="WormBaseParasite"/>
        </authorList>
    </citation>
    <scope>IDENTIFICATION</scope>
</reference>
<dbReference type="WBParaSite" id="Hba_04136">
    <property type="protein sequence ID" value="Hba_04136"/>
    <property type="gene ID" value="Hba_04136"/>
</dbReference>
<dbReference type="InterPro" id="IPR036116">
    <property type="entry name" value="FN3_sf"/>
</dbReference>
<proteinExistence type="predicted"/>
<dbReference type="PROSITE" id="PS50835">
    <property type="entry name" value="IG_LIKE"/>
    <property type="match status" value="1"/>
</dbReference>
<dbReference type="InterPro" id="IPR036179">
    <property type="entry name" value="Ig-like_dom_sf"/>
</dbReference>
<name>A0A1I7WGL8_HETBA</name>
<feature type="domain" description="Fibronectin type-III" evidence="2">
    <location>
        <begin position="173"/>
        <end position="267"/>
    </location>
</feature>